<sequence length="414" mass="44171">MRVAVLSIGDELLSGEVVDTNASHIADRLFQAGGRVARHLTVPDDAQEIEAALKELGERSDAVIVTGGLGPTPDDLTAEAAARAAGTELELSPEALLHLDLFAQRISGGLHPSNRRQALLPKGCALIPNPLGTACGFVVRVGRADCFFMPGVPYEMERMLEDTVLPKLRERLPAGWQRVTLKLFGIAEAAIAELLEGAIPPESPVQLAYCVKFPEIHLILRAKESDASFLQQAAGELRRRLSSYLIAEDREGMDDRLALLLRESGLTLSLAESCTGGMIAARITAMAGSSAYFLEGNVTYSNEAKSRMLKVPAALIAEHGAVSAEVARAMAVGAREAAGTDLALSVTGIAGPDGGSPDKPVGTVYLALADQGSCRVERFNFQGDRARVRSITCFTALDWLRRYLLARETTPGRG</sequence>
<dbReference type="InterPro" id="IPR050101">
    <property type="entry name" value="CinA"/>
</dbReference>
<organism evidence="3 4">
    <name type="scientific">Citrifermentans bremense</name>
    <dbReference type="NCBI Taxonomy" id="60035"/>
    <lineage>
        <taxon>Bacteria</taxon>
        <taxon>Pseudomonadati</taxon>
        <taxon>Thermodesulfobacteriota</taxon>
        <taxon>Desulfuromonadia</taxon>
        <taxon>Geobacterales</taxon>
        <taxon>Geobacteraceae</taxon>
        <taxon>Citrifermentans</taxon>
    </lineage>
</organism>
<proteinExistence type="inferred from homology"/>
<protein>
    <recommendedName>
        <fullName evidence="1">CinA-like protein</fullName>
    </recommendedName>
</protein>
<dbReference type="NCBIfam" id="TIGR00177">
    <property type="entry name" value="molyb_syn"/>
    <property type="match status" value="1"/>
</dbReference>
<dbReference type="Pfam" id="PF00994">
    <property type="entry name" value="MoCF_biosynth"/>
    <property type="match status" value="1"/>
</dbReference>
<dbReference type="Gene3D" id="3.90.950.20">
    <property type="entry name" value="CinA-like"/>
    <property type="match status" value="1"/>
</dbReference>
<dbReference type="HAMAP" id="MF_00226_B">
    <property type="entry name" value="CinA_B"/>
    <property type="match status" value="1"/>
</dbReference>
<feature type="domain" description="MoaB/Mog" evidence="2">
    <location>
        <begin position="4"/>
        <end position="171"/>
    </location>
</feature>
<dbReference type="Gene3D" id="3.40.980.10">
    <property type="entry name" value="MoaB/Mog-like domain"/>
    <property type="match status" value="1"/>
</dbReference>
<dbReference type="AlphaFoldDB" id="A0A6S6M5T0"/>
<dbReference type="InterPro" id="IPR001453">
    <property type="entry name" value="MoaB/Mog_dom"/>
</dbReference>
<evidence type="ECO:0000259" key="2">
    <source>
        <dbReference type="SMART" id="SM00852"/>
    </source>
</evidence>
<dbReference type="SUPFAM" id="SSF53218">
    <property type="entry name" value="Molybdenum cofactor biosynthesis proteins"/>
    <property type="match status" value="1"/>
</dbReference>
<dbReference type="NCBIfam" id="TIGR00200">
    <property type="entry name" value="cinA_nterm"/>
    <property type="match status" value="1"/>
</dbReference>
<dbReference type="Proteomes" id="UP000515472">
    <property type="component" value="Chromosome"/>
</dbReference>
<dbReference type="PANTHER" id="PTHR13939:SF0">
    <property type="entry name" value="NMN AMIDOHYDROLASE-LIKE PROTEIN YFAY"/>
    <property type="match status" value="1"/>
</dbReference>
<dbReference type="InterPro" id="IPR008135">
    <property type="entry name" value="Competence-induced_CinA"/>
</dbReference>
<dbReference type="Pfam" id="PF02464">
    <property type="entry name" value="CinA"/>
    <property type="match status" value="1"/>
</dbReference>
<dbReference type="PANTHER" id="PTHR13939">
    <property type="entry name" value="NICOTINAMIDE-NUCLEOTIDE AMIDOHYDROLASE PNCC"/>
    <property type="match status" value="1"/>
</dbReference>
<dbReference type="InterPro" id="IPR036653">
    <property type="entry name" value="CinA-like_C"/>
</dbReference>
<dbReference type="PIRSF" id="PIRSF006728">
    <property type="entry name" value="CinA"/>
    <property type="match status" value="1"/>
</dbReference>
<name>A0A6S6M5T0_9BACT</name>
<dbReference type="InterPro" id="IPR036425">
    <property type="entry name" value="MoaB/Mog-like_dom_sf"/>
</dbReference>
<dbReference type="NCBIfam" id="TIGR00199">
    <property type="entry name" value="PncC_domain"/>
    <property type="match status" value="1"/>
</dbReference>
<evidence type="ECO:0000313" key="3">
    <source>
        <dbReference type="EMBL" id="BCG48779.1"/>
    </source>
</evidence>
<evidence type="ECO:0000313" key="4">
    <source>
        <dbReference type="Proteomes" id="UP000515472"/>
    </source>
</evidence>
<dbReference type="KEGG" id="gbn:GEOBRER4_35290"/>
<dbReference type="SMART" id="SM00852">
    <property type="entry name" value="MoCF_biosynth"/>
    <property type="match status" value="1"/>
</dbReference>
<dbReference type="Gene3D" id="3.30.70.2860">
    <property type="match status" value="1"/>
</dbReference>
<accession>A0A6S6M5T0</accession>
<evidence type="ECO:0000256" key="1">
    <source>
        <dbReference type="HAMAP-Rule" id="MF_00226"/>
    </source>
</evidence>
<dbReference type="NCBIfam" id="NF001813">
    <property type="entry name" value="PRK00549.1"/>
    <property type="match status" value="1"/>
</dbReference>
<dbReference type="InterPro" id="IPR041424">
    <property type="entry name" value="CinA_KH"/>
</dbReference>
<dbReference type="CDD" id="cd00885">
    <property type="entry name" value="cinA"/>
    <property type="match status" value="1"/>
</dbReference>
<dbReference type="Pfam" id="PF18146">
    <property type="entry name" value="CinA_KH"/>
    <property type="match status" value="1"/>
</dbReference>
<dbReference type="RefSeq" id="WP_185243418.1">
    <property type="nucleotide sequence ID" value="NZ_AP023213.1"/>
</dbReference>
<dbReference type="SUPFAM" id="SSF142433">
    <property type="entry name" value="CinA-like"/>
    <property type="match status" value="1"/>
</dbReference>
<reference evidence="3 4" key="1">
    <citation type="submission" date="2020-06" db="EMBL/GenBank/DDBJ databases">
        <title>Interaction of electrochemicaly active bacteria, Geobacter bremensis R4 on different carbon anode.</title>
        <authorList>
            <person name="Meng L."/>
            <person name="Yoshida N."/>
        </authorList>
    </citation>
    <scope>NUCLEOTIDE SEQUENCE [LARGE SCALE GENOMIC DNA]</scope>
    <source>
        <strain evidence="3 4">R4</strain>
    </source>
</reference>
<comment type="similarity">
    <text evidence="1">Belongs to the CinA family.</text>
</comment>
<dbReference type="InterPro" id="IPR008136">
    <property type="entry name" value="CinA_C"/>
</dbReference>
<keyword evidence="4" id="KW-1185">Reference proteome</keyword>
<gene>
    <name evidence="3" type="ORF">GEOBRER4_n3674</name>
</gene>
<dbReference type="EMBL" id="AP023213">
    <property type="protein sequence ID" value="BCG48779.1"/>
    <property type="molecule type" value="Genomic_DNA"/>
</dbReference>